<proteinExistence type="predicted"/>
<dbReference type="PATRIC" id="fig|1158612.3.peg.209"/>
<name>R3UBF8_9ENTE</name>
<organism evidence="1 2">
    <name type="scientific">Enterococcus caccae ATCC BAA-1240</name>
    <dbReference type="NCBI Taxonomy" id="1158612"/>
    <lineage>
        <taxon>Bacteria</taxon>
        <taxon>Bacillati</taxon>
        <taxon>Bacillota</taxon>
        <taxon>Bacilli</taxon>
        <taxon>Lactobacillales</taxon>
        <taxon>Enterococcaceae</taxon>
        <taxon>Enterococcus</taxon>
    </lineage>
</organism>
<sequence length="113" mass="12577">MLMSFSLCYSSAYQFRIKGEEQWEKVVHVGFLVMVSMLFVGCASSTAEEIEINEDKVPSIDSKESSEGTMIQLVKESVSSGDILLIDFVYPAMASESVKIRYRSGLGTLKMTE</sequence>
<evidence type="ECO:0000313" key="1">
    <source>
        <dbReference type="EMBL" id="EOL50753.1"/>
    </source>
</evidence>
<evidence type="ECO:0000313" key="2">
    <source>
        <dbReference type="Proteomes" id="UP000013840"/>
    </source>
</evidence>
<dbReference type="Proteomes" id="UP000013840">
    <property type="component" value="Unassembled WGS sequence"/>
</dbReference>
<dbReference type="EMBL" id="AJAU01000003">
    <property type="protein sequence ID" value="EOL50753.1"/>
    <property type="molecule type" value="Genomic_DNA"/>
</dbReference>
<gene>
    <name evidence="1" type="ORF">UC7_00204</name>
</gene>
<dbReference type="AlphaFoldDB" id="R3UBF8"/>
<keyword evidence="2" id="KW-1185">Reference proteome</keyword>
<dbReference type="STRING" id="317735.RU98_GL002442"/>
<accession>R3UBF8</accession>
<protein>
    <submittedName>
        <fullName evidence="1">Uncharacterized protein</fullName>
    </submittedName>
</protein>
<comment type="caution">
    <text evidence="1">The sequence shown here is derived from an EMBL/GenBank/DDBJ whole genome shotgun (WGS) entry which is preliminary data.</text>
</comment>
<reference evidence="1 2" key="1">
    <citation type="submission" date="2013-02" db="EMBL/GenBank/DDBJ databases">
        <title>The Genome Sequence of Enterococcus caccae BAA-1240.</title>
        <authorList>
            <consortium name="The Broad Institute Genome Sequencing Platform"/>
            <consortium name="The Broad Institute Genome Sequencing Center for Infectious Disease"/>
            <person name="Earl A.M."/>
            <person name="Gilmore M.S."/>
            <person name="Lebreton F."/>
            <person name="Walker B."/>
            <person name="Young S.K."/>
            <person name="Zeng Q."/>
            <person name="Gargeya S."/>
            <person name="Fitzgerald M."/>
            <person name="Haas B."/>
            <person name="Abouelleil A."/>
            <person name="Alvarado L."/>
            <person name="Arachchi H.M."/>
            <person name="Berlin A.M."/>
            <person name="Chapman S.B."/>
            <person name="Dewar J."/>
            <person name="Goldberg J."/>
            <person name="Griggs A."/>
            <person name="Gujja S."/>
            <person name="Hansen M."/>
            <person name="Howarth C."/>
            <person name="Imamovic A."/>
            <person name="Larimer J."/>
            <person name="McCowan C."/>
            <person name="Murphy C."/>
            <person name="Neiman D."/>
            <person name="Pearson M."/>
            <person name="Priest M."/>
            <person name="Roberts A."/>
            <person name="Saif S."/>
            <person name="Shea T."/>
            <person name="Sisk P."/>
            <person name="Sykes S."/>
            <person name="Wortman J."/>
            <person name="Nusbaum C."/>
            <person name="Birren B."/>
        </authorList>
    </citation>
    <scope>NUCLEOTIDE SEQUENCE [LARGE SCALE GENOMIC DNA]</scope>
    <source>
        <strain evidence="1 2">ATCC BAA-1240</strain>
    </source>
</reference>